<comment type="caution">
    <text evidence="6">The sequence shown here is derived from an EMBL/GenBank/DDBJ whole genome shotgun (WGS) entry which is preliminary data.</text>
</comment>
<dbReference type="PROSITE" id="PS50977">
    <property type="entry name" value="HTH_TETR_2"/>
    <property type="match status" value="1"/>
</dbReference>
<dbReference type="Proteomes" id="UP000523007">
    <property type="component" value="Unassembled WGS sequence"/>
</dbReference>
<dbReference type="SUPFAM" id="SSF48498">
    <property type="entry name" value="Tetracyclin repressor-like, C-terminal domain"/>
    <property type="match status" value="1"/>
</dbReference>
<feature type="domain" description="HTH tetR-type" evidence="5">
    <location>
        <begin position="14"/>
        <end position="74"/>
    </location>
</feature>
<gene>
    <name evidence="6" type="ORF">F4561_000902</name>
</gene>
<accession>A0A7W7RDN0</accession>
<evidence type="ECO:0000256" key="3">
    <source>
        <dbReference type="ARBA" id="ARBA00023163"/>
    </source>
</evidence>
<evidence type="ECO:0000256" key="2">
    <source>
        <dbReference type="ARBA" id="ARBA00023125"/>
    </source>
</evidence>
<evidence type="ECO:0000256" key="1">
    <source>
        <dbReference type="ARBA" id="ARBA00023015"/>
    </source>
</evidence>
<protein>
    <submittedName>
        <fullName evidence="6">AcrR family transcriptional regulator</fullName>
    </submittedName>
</protein>
<keyword evidence="1" id="KW-0805">Transcription regulation</keyword>
<feature type="DNA-binding region" description="H-T-H motif" evidence="4">
    <location>
        <begin position="37"/>
        <end position="56"/>
    </location>
</feature>
<sequence length="201" mass="21865">MNQSAESTYQPRLTPAGRRVLDAASELFYREGLHAVGVESIAQAAGVTKKTLYDCFGSKDELIATYLRRRDGNWRAWLVDFVDRNADTPADKLLAVFDGIAYWQQTKNARGCAFINALAELPEDSGPARTAIHDQKRWMIEYLTGLVAQAGHPGPETLGRQLFLLQEAAFVADGTGIPDNAIQLAKDTAAALIASSRADPG</sequence>
<keyword evidence="7" id="KW-1185">Reference proteome</keyword>
<evidence type="ECO:0000259" key="5">
    <source>
        <dbReference type="PROSITE" id="PS50977"/>
    </source>
</evidence>
<dbReference type="GO" id="GO:0003677">
    <property type="term" value="F:DNA binding"/>
    <property type="evidence" value="ECO:0007669"/>
    <property type="project" value="UniProtKB-UniRule"/>
</dbReference>
<proteinExistence type="predicted"/>
<evidence type="ECO:0000256" key="4">
    <source>
        <dbReference type="PROSITE-ProRule" id="PRU00335"/>
    </source>
</evidence>
<dbReference type="Gene3D" id="1.10.357.10">
    <property type="entry name" value="Tetracycline Repressor, domain 2"/>
    <property type="match status" value="1"/>
</dbReference>
<evidence type="ECO:0000313" key="6">
    <source>
        <dbReference type="EMBL" id="MBB4930082.1"/>
    </source>
</evidence>
<dbReference type="PANTHER" id="PTHR47506:SF1">
    <property type="entry name" value="HTH-TYPE TRANSCRIPTIONAL REGULATOR YJDC"/>
    <property type="match status" value="1"/>
</dbReference>
<dbReference type="PANTHER" id="PTHR47506">
    <property type="entry name" value="TRANSCRIPTIONAL REGULATORY PROTEIN"/>
    <property type="match status" value="1"/>
</dbReference>
<dbReference type="EMBL" id="JACHJT010000001">
    <property type="protein sequence ID" value="MBB4930082.1"/>
    <property type="molecule type" value="Genomic_DNA"/>
</dbReference>
<dbReference type="InterPro" id="IPR009057">
    <property type="entry name" value="Homeodomain-like_sf"/>
</dbReference>
<organism evidence="6 7">
    <name type="scientific">Lipingzhangella halophila</name>
    <dbReference type="NCBI Taxonomy" id="1783352"/>
    <lineage>
        <taxon>Bacteria</taxon>
        <taxon>Bacillati</taxon>
        <taxon>Actinomycetota</taxon>
        <taxon>Actinomycetes</taxon>
        <taxon>Streptosporangiales</taxon>
        <taxon>Nocardiopsidaceae</taxon>
        <taxon>Lipingzhangella</taxon>
    </lineage>
</organism>
<dbReference type="RefSeq" id="WP_184575034.1">
    <property type="nucleotide sequence ID" value="NZ_JACHJT010000001.1"/>
</dbReference>
<keyword evidence="3" id="KW-0804">Transcription</keyword>
<dbReference type="AlphaFoldDB" id="A0A7W7RDN0"/>
<name>A0A7W7RDN0_9ACTN</name>
<reference evidence="6 7" key="1">
    <citation type="submission" date="2020-08" db="EMBL/GenBank/DDBJ databases">
        <title>Sequencing the genomes of 1000 actinobacteria strains.</title>
        <authorList>
            <person name="Klenk H.-P."/>
        </authorList>
    </citation>
    <scope>NUCLEOTIDE SEQUENCE [LARGE SCALE GENOMIC DNA]</scope>
    <source>
        <strain evidence="6 7">DSM 102030</strain>
    </source>
</reference>
<dbReference type="PRINTS" id="PR00455">
    <property type="entry name" value="HTHTETR"/>
</dbReference>
<keyword evidence="2 4" id="KW-0238">DNA-binding</keyword>
<dbReference type="InterPro" id="IPR001647">
    <property type="entry name" value="HTH_TetR"/>
</dbReference>
<dbReference type="Pfam" id="PF00440">
    <property type="entry name" value="TetR_N"/>
    <property type="match status" value="1"/>
</dbReference>
<dbReference type="InterPro" id="IPR036271">
    <property type="entry name" value="Tet_transcr_reg_TetR-rel_C_sf"/>
</dbReference>
<dbReference type="SUPFAM" id="SSF46689">
    <property type="entry name" value="Homeodomain-like"/>
    <property type="match status" value="1"/>
</dbReference>
<evidence type="ECO:0000313" key="7">
    <source>
        <dbReference type="Proteomes" id="UP000523007"/>
    </source>
</evidence>